<dbReference type="InterPro" id="IPR044004">
    <property type="entry name" value="TSP1_spondin_dom"/>
</dbReference>
<sequence length="203" mass="22802">MSRVERRLDAWLVRFTGDPREDTLEKTPYFSFRAMTRCATLVLVLAVVAVILTPSNSWRRRRRRRFICKPTDCKLSQWSAWAACSRTCKGGTTTRIRKIVYHESCGGSCPPHPLNETRSCNIQQCCPVDCAYSWSTWSACTGCGNSTKSRTPFIKVHNSCNGKACPGKETQSCTKIILQPPQIGFRVYHLDVQVSSCGVPSET</sequence>
<dbReference type="SUPFAM" id="SSF82895">
    <property type="entry name" value="TSP-1 type 1 repeat"/>
    <property type="match status" value="1"/>
</dbReference>
<dbReference type="Pfam" id="PF00090">
    <property type="entry name" value="TSP_1"/>
    <property type="match status" value="1"/>
</dbReference>
<dbReference type="EMBL" id="RCHS01000537">
    <property type="protein sequence ID" value="RMX58321.1"/>
    <property type="molecule type" value="Genomic_DNA"/>
</dbReference>
<dbReference type="PANTHER" id="PTHR20920">
    <property type="entry name" value="RPE-SPONDIN"/>
    <property type="match status" value="1"/>
</dbReference>
<reference evidence="6 7" key="1">
    <citation type="journal article" date="2018" name="Sci. Rep.">
        <title>Comparative analysis of the Pocillopora damicornis genome highlights role of immune system in coral evolution.</title>
        <authorList>
            <person name="Cunning R."/>
            <person name="Bay R.A."/>
            <person name="Gillette P."/>
            <person name="Baker A.C."/>
            <person name="Traylor-Knowles N."/>
        </authorList>
    </citation>
    <scope>NUCLEOTIDE SEQUENCE [LARGE SCALE GENOMIC DNA]</scope>
    <source>
        <strain evidence="6">RSMAS</strain>
        <tissue evidence="6">Whole animal</tissue>
    </source>
</reference>
<dbReference type="PROSITE" id="PS50092">
    <property type="entry name" value="TSP1"/>
    <property type="match status" value="2"/>
</dbReference>
<gene>
    <name evidence="6" type="ORF">pdam_00000062</name>
</gene>
<dbReference type="InterPro" id="IPR000884">
    <property type="entry name" value="TSP1_rpt"/>
</dbReference>
<dbReference type="AlphaFoldDB" id="A0A3M6UXD9"/>
<keyword evidence="3" id="KW-0325">Glycoprotein</keyword>
<feature type="transmembrane region" description="Helical" evidence="4">
    <location>
        <begin position="34"/>
        <end position="55"/>
    </location>
</feature>
<keyword evidence="7" id="KW-1185">Reference proteome</keyword>
<dbReference type="Proteomes" id="UP000275408">
    <property type="component" value="Unassembled WGS sequence"/>
</dbReference>
<evidence type="ECO:0000259" key="5">
    <source>
        <dbReference type="Pfam" id="PF19028"/>
    </source>
</evidence>
<keyword evidence="4" id="KW-1133">Transmembrane helix</keyword>
<evidence type="ECO:0000313" key="6">
    <source>
        <dbReference type="EMBL" id="RMX58321.1"/>
    </source>
</evidence>
<dbReference type="InterPro" id="IPR036383">
    <property type="entry name" value="TSP1_rpt_sf"/>
</dbReference>
<name>A0A3M6UXD9_POCDA</name>
<evidence type="ECO:0000256" key="2">
    <source>
        <dbReference type="ARBA" id="ARBA00023157"/>
    </source>
</evidence>
<dbReference type="PANTHER" id="PTHR20920:SF5">
    <property type="entry name" value="SMB DOMAIN-CONTAINING PROTEIN"/>
    <property type="match status" value="1"/>
</dbReference>
<organism evidence="6 7">
    <name type="scientific">Pocillopora damicornis</name>
    <name type="common">Cauliflower coral</name>
    <name type="synonym">Millepora damicornis</name>
    <dbReference type="NCBI Taxonomy" id="46731"/>
    <lineage>
        <taxon>Eukaryota</taxon>
        <taxon>Metazoa</taxon>
        <taxon>Cnidaria</taxon>
        <taxon>Anthozoa</taxon>
        <taxon>Hexacorallia</taxon>
        <taxon>Scleractinia</taxon>
        <taxon>Astrocoeniina</taxon>
        <taxon>Pocilloporidae</taxon>
        <taxon>Pocillopora</taxon>
    </lineage>
</organism>
<feature type="domain" description="Spondin-like TSP1" evidence="5">
    <location>
        <begin position="73"/>
        <end position="125"/>
    </location>
</feature>
<accession>A0A3M6UXD9</accession>
<proteinExistence type="predicted"/>
<dbReference type="InterPro" id="IPR039942">
    <property type="entry name" value="SBSPO"/>
</dbReference>
<keyword evidence="2" id="KW-1015">Disulfide bond</keyword>
<protein>
    <recommendedName>
        <fullName evidence="5">Spondin-like TSP1 domain-containing protein</fullName>
    </recommendedName>
</protein>
<comment type="caution">
    <text evidence="6">The sequence shown here is derived from an EMBL/GenBank/DDBJ whole genome shotgun (WGS) entry which is preliminary data.</text>
</comment>
<keyword evidence="1" id="KW-0732">Signal</keyword>
<keyword evidence="4" id="KW-0472">Membrane</keyword>
<dbReference type="SMART" id="SM00209">
    <property type="entry name" value="TSP1"/>
    <property type="match status" value="2"/>
</dbReference>
<evidence type="ECO:0000256" key="3">
    <source>
        <dbReference type="ARBA" id="ARBA00023180"/>
    </source>
</evidence>
<evidence type="ECO:0000256" key="1">
    <source>
        <dbReference type="ARBA" id="ARBA00022729"/>
    </source>
</evidence>
<dbReference type="Gene3D" id="2.20.100.10">
    <property type="entry name" value="Thrombospondin type-1 (TSP1) repeat"/>
    <property type="match status" value="1"/>
</dbReference>
<evidence type="ECO:0000313" key="7">
    <source>
        <dbReference type="Proteomes" id="UP000275408"/>
    </source>
</evidence>
<evidence type="ECO:0000256" key="4">
    <source>
        <dbReference type="SAM" id="Phobius"/>
    </source>
</evidence>
<keyword evidence="4" id="KW-0812">Transmembrane</keyword>
<dbReference type="Pfam" id="PF19028">
    <property type="entry name" value="TSP1_spondin"/>
    <property type="match status" value="1"/>
</dbReference>